<sequence>MMSWIDISQPLTNHIAHWPEDQPFIYETTVTKANSGSVNIGRITTSTHIGTHVDAPFHYDTDGRRILDLDINRYIGDCTVIDLSGYDAISAAALQSQLTERVERVLIKTSLPNNPEHFPENVPGVTRDGAEYLNSLGVKLIGVDTPSVDDISSKALEGHHALYEHDIYILENVMLDNVTPGNYELIALPLALKDADGSPVRAVIRPKGVVS</sequence>
<accession>A0ABQ6R8V8</accession>
<dbReference type="SUPFAM" id="SSF102198">
    <property type="entry name" value="Putative cyclase"/>
    <property type="match status" value="1"/>
</dbReference>
<evidence type="ECO:0000313" key="9">
    <source>
        <dbReference type="Proteomes" id="UP000295735"/>
    </source>
</evidence>
<feature type="binding site" evidence="7">
    <location>
        <position position="18"/>
    </location>
    <ligand>
        <name>substrate</name>
    </ligand>
</feature>
<reference evidence="8 9" key="1">
    <citation type="submission" date="2019-09" db="EMBL/GenBank/DDBJ databases">
        <authorList>
            <person name="Mazhar S."/>
            <person name="Altermann E."/>
            <person name="Hill C."/>
            <person name="Mcauliffe O."/>
        </authorList>
    </citation>
    <scope>NUCLEOTIDE SEQUENCE [LARGE SCALE GENOMIC DNA]</scope>
    <source>
        <strain evidence="8 9">ATCC 51831</strain>
    </source>
</reference>
<dbReference type="EC" id="3.5.1.9" evidence="7"/>
<feature type="active site" description="Proton donor/acceptor" evidence="7">
    <location>
        <position position="58"/>
    </location>
</feature>
<dbReference type="NCBIfam" id="TIGR03035">
    <property type="entry name" value="trp_arylform"/>
    <property type="match status" value="1"/>
</dbReference>
<feature type="binding site" evidence="7">
    <location>
        <position position="54"/>
    </location>
    <ligand>
        <name>Zn(2+)</name>
        <dbReference type="ChEBI" id="CHEBI:29105"/>
        <label>2</label>
    </ligand>
</feature>
<evidence type="ECO:0000256" key="7">
    <source>
        <dbReference type="HAMAP-Rule" id="MF_01969"/>
    </source>
</evidence>
<evidence type="ECO:0000256" key="1">
    <source>
        <dbReference type="ARBA" id="ARBA00002204"/>
    </source>
</evidence>
<evidence type="ECO:0000256" key="2">
    <source>
        <dbReference type="ARBA" id="ARBA00022723"/>
    </source>
</evidence>
<keyword evidence="3 7" id="KW-0378">Hydrolase</keyword>
<feature type="binding site" evidence="7">
    <location>
        <position position="171"/>
    </location>
    <ligand>
        <name>Zn(2+)</name>
        <dbReference type="ChEBI" id="CHEBI:29105"/>
        <label>1</label>
    </ligand>
</feature>
<dbReference type="HAMAP" id="MF_01969">
    <property type="entry name" value="KynB"/>
    <property type="match status" value="1"/>
</dbReference>
<evidence type="ECO:0000256" key="3">
    <source>
        <dbReference type="ARBA" id="ARBA00022801"/>
    </source>
</evidence>
<dbReference type="InterPro" id="IPR037175">
    <property type="entry name" value="KFase_sf"/>
</dbReference>
<dbReference type="EMBL" id="SCWC02000003">
    <property type="protein sequence ID" value="KAA1039587.1"/>
    <property type="molecule type" value="Genomic_DNA"/>
</dbReference>
<comment type="similarity">
    <text evidence="7">Belongs to the Cyclase 1 superfamily. KynB family.</text>
</comment>
<dbReference type="Proteomes" id="UP000295735">
    <property type="component" value="Unassembled WGS sequence"/>
</dbReference>
<keyword evidence="9" id="KW-1185">Reference proteome</keyword>
<feature type="binding site" evidence="7">
    <location>
        <position position="48"/>
    </location>
    <ligand>
        <name>Zn(2+)</name>
        <dbReference type="ChEBI" id="CHEBI:29105"/>
        <label>1</label>
    </ligand>
</feature>
<comment type="function">
    <text evidence="1 7">Catalyzes the hydrolysis of N-formyl-L-kynurenine to L-kynurenine, the second step in the kynurenine pathway of tryptophan degradation.</text>
</comment>
<dbReference type="InterPro" id="IPR017484">
    <property type="entry name" value="Kynurenine_formamidase_bac"/>
</dbReference>
<dbReference type="Pfam" id="PF04199">
    <property type="entry name" value="Cyclase"/>
    <property type="match status" value="1"/>
</dbReference>
<name>A0ABQ6R8V8_9STAP</name>
<evidence type="ECO:0000256" key="5">
    <source>
        <dbReference type="ARBA" id="ARBA00023079"/>
    </source>
</evidence>
<dbReference type="PANTHER" id="PTHR31118">
    <property type="entry name" value="CYCLASE-LIKE PROTEIN 2"/>
    <property type="match status" value="1"/>
</dbReference>
<feature type="binding site" evidence="7">
    <location>
        <position position="54"/>
    </location>
    <ligand>
        <name>Zn(2+)</name>
        <dbReference type="ChEBI" id="CHEBI:29105"/>
        <label>1</label>
    </ligand>
</feature>
<keyword evidence="2 7" id="KW-0479">Metal-binding</keyword>
<comment type="caution">
    <text evidence="8">The sequence shown here is derived from an EMBL/GenBank/DDBJ whole genome shotgun (WGS) entry which is preliminary data.</text>
</comment>
<keyword evidence="5 7" id="KW-0823">Tryptophan catabolism</keyword>
<feature type="binding site" evidence="7">
    <location>
        <position position="52"/>
    </location>
    <ligand>
        <name>Zn(2+)</name>
        <dbReference type="ChEBI" id="CHEBI:29105"/>
        <label>1</label>
    </ligand>
</feature>
<keyword evidence="4 7" id="KW-0862">Zinc</keyword>
<comment type="catalytic activity">
    <reaction evidence="6 7">
        <text>N-formyl-L-kynurenine + H2O = L-kynurenine + formate + H(+)</text>
        <dbReference type="Rhea" id="RHEA:13009"/>
        <dbReference type="ChEBI" id="CHEBI:15377"/>
        <dbReference type="ChEBI" id="CHEBI:15378"/>
        <dbReference type="ChEBI" id="CHEBI:15740"/>
        <dbReference type="ChEBI" id="CHEBI:57959"/>
        <dbReference type="ChEBI" id="CHEBI:58629"/>
        <dbReference type="EC" id="3.5.1.9"/>
    </reaction>
</comment>
<proteinExistence type="inferred from homology"/>
<evidence type="ECO:0000256" key="6">
    <source>
        <dbReference type="ARBA" id="ARBA00048496"/>
    </source>
</evidence>
<comment type="cofactor">
    <cofactor evidence="7">
        <name>Zn(2+)</name>
        <dbReference type="ChEBI" id="CHEBI:29105"/>
    </cofactor>
    <text evidence="7">Binds 2 zinc ions per subunit.</text>
</comment>
<evidence type="ECO:0000313" key="8">
    <source>
        <dbReference type="EMBL" id="KAA1039587.1"/>
    </source>
</evidence>
<evidence type="ECO:0000256" key="4">
    <source>
        <dbReference type="ARBA" id="ARBA00022833"/>
    </source>
</evidence>
<dbReference type="Gene3D" id="3.50.30.50">
    <property type="entry name" value="Putative cyclase"/>
    <property type="match status" value="1"/>
</dbReference>
<dbReference type="PANTHER" id="PTHR31118:SF32">
    <property type="entry name" value="KYNURENINE FORMAMIDASE"/>
    <property type="match status" value="1"/>
</dbReference>
<comment type="subunit">
    <text evidence="7">Homodimer.</text>
</comment>
<comment type="pathway">
    <text evidence="7">Amino-acid degradation; L-tryptophan degradation via kynurenine pathway; L-kynurenine from L-tryptophan: step 2/2.</text>
</comment>
<feature type="binding site" evidence="7">
    <location>
        <position position="159"/>
    </location>
    <ligand>
        <name>Zn(2+)</name>
        <dbReference type="ChEBI" id="CHEBI:29105"/>
        <label>2</label>
    </ligand>
</feature>
<organism evidence="8 9">
    <name type="scientific">Macrococcus equipercicus</name>
    <dbReference type="NCBI Taxonomy" id="69967"/>
    <lineage>
        <taxon>Bacteria</taxon>
        <taxon>Bacillati</taxon>
        <taxon>Bacillota</taxon>
        <taxon>Bacilli</taxon>
        <taxon>Bacillales</taxon>
        <taxon>Staphylococcaceae</taxon>
        <taxon>Macrococcus</taxon>
    </lineage>
</organism>
<dbReference type="InterPro" id="IPR007325">
    <property type="entry name" value="KFase/CYL"/>
</dbReference>
<dbReference type="GO" id="GO:0004061">
    <property type="term" value="F:arylformamidase activity"/>
    <property type="evidence" value="ECO:0007669"/>
    <property type="project" value="UniProtKB-EC"/>
</dbReference>
<protein>
    <recommendedName>
        <fullName evidence="7">Kynurenine formamidase</fullName>
        <shortName evidence="7">KFA</shortName>
        <shortName evidence="7">KFase</shortName>
        <ecNumber evidence="7">3.5.1.9</ecNumber>
    </recommendedName>
    <alternativeName>
        <fullName evidence="7">Arylformamidase</fullName>
    </alternativeName>
    <alternativeName>
        <fullName evidence="7">N-formylkynurenine formamidase</fullName>
        <shortName evidence="7">FKF</shortName>
    </alternativeName>
</protein>
<gene>
    <name evidence="7 8" type="primary">kynB</name>
    <name evidence="8" type="ORF">ERX35_005800</name>
</gene>
<feature type="binding site" evidence="7">
    <location>
        <position position="171"/>
    </location>
    <ligand>
        <name>Zn(2+)</name>
        <dbReference type="ChEBI" id="CHEBI:29105"/>
        <label>2</label>
    </ligand>
</feature>